<gene>
    <name evidence="1" type="ORF">K239x_02980</name>
</gene>
<evidence type="ECO:0008006" key="3">
    <source>
        <dbReference type="Google" id="ProtNLM"/>
    </source>
</evidence>
<dbReference type="SUPFAM" id="SSF53448">
    <property type="entry name" value="Nucleotide-diphospho-sugar transferases"/>
    <property type="match status" value="1"/>
</dbReference>
<evidence type="ECO:0000313" key="2">
    <source>
        <dbReference type="Proteomes" id="UP000319817"/>
    </source>
</evidence>
<keyword evidence="2" id="KW-1185">Reference proteome</keyword>
<dbReference type="AlphaFoldDB" id="A0A517NMK4"/>
<organism evidence="1 2">
    <name type="scientific">Stieleria marina</name>
    <dbReference type="NCBI Taxonomy" id="1930275"/>
    <lineage>
        <taxon>Bacteria</taxon>
        <taxon>Pseudomonadati</taxon>
        <taxon>Planctomycetota</taxon>
        <taxon>Planctomycetia</taxon>
        <taxon>Pirellulales</taxon>
        <taxon>Pirellulaceae</taxon>
        <taxon>Stieleria</taxon>
    </lineage>
</organism>
<reference evidence="1 2" key="1">
    <citation type="submission" date="2019-02" db="EMBL/GenBank/DDBJ databases">
        <title>Deep-cultivation of Planctomycetes and their phenomic and genomic characterization uncovers novel biology.</title>
        <authorList>
            <person name="Wiegand S."/>
            <person name="Jogler M."/>
            <person name="Boedeker C."/>
            <person name="Pinto D."/>
            <person name="Vollmers J."/>
            <person name="Rivas-Marin E."/>
            <person name="Kohn T."/>
            <person name="Peeters S.H."/>
            <person name="Heuer A."/>
            <person name="Rast P."/>
            <person name="Oberbeckmann S."/>
            <person name="Bunk B."/>
            <person name="Jeske O."/>
            <person name="Meyerdierks A."/>
            <person name="Storesund J.E."/>
            <person name="Kallscheuer N."/>
            <person name="Luecker S."/>
            <person name="Lage O.M."/>
            <person name="Pohl T."/>
            <person name="Merkel B.J."/>
            <person name="Hornburger P."/>
            <person name="Mueller R.-W."/>
            <person name="Bruemmer F."/>
            <person name="Labrenz M."/>
            <person name="Spormann A.M."/>
            <person name="Op den Camp H."/>
            <person name="Overmann J."/>
            <person name="Amann R."/>
            <person name="Jetten M.S.M."/>
            <person name="Mascher T."/>
            <person name="Medema M.H."/>
            <person name="Devos D.P."/>
            <person name="Kaster A.-K."/>
            <person name="Ovreas L."/>
            <person name="Rohde M."/>
            <person name="Galperin M.Y."/>
            <person name="Jogler C."/>
        </authorList>
    </citation>
    <scope>NUCLEOTIDE SEQUENCE [LARGE SCALE GENOMIC DNA]</scope>
    <source>
        <strain evidence="1 2">K23_9</strain>
    </source>
</reference>
<dbReference type="Gene3D" id="3.90.550.10">
    <property type="entry name" value="Spore Coat Polysaccharide Biosynthesis Protein SpsA, Chain A"/>
    <property type="match status" value="1"/>
</dbReference>
<name>A0A517NMK4_9BACT</name>
<dbReference type="EMBL" id="CP036526">
    <property type="protein sequence ID" value="QDT08360.1"/>
    <property type="molecule type" value="Genomic_DNA"/>
</dbReference>
<proteinExistence type="predicted"/>
<dbReference type="Proteomes" id="UP000319817">
    <property type="component" value="Chromosome"/>
</dbReference>
<dbReference type="OrthoDB" id="5180856at2"/>
<sequence>MLDVPVAFVIFNRPEATRHSFASIRRAQPSRLFLISDAPRPNRDGEVRLVQQSRDIAEGVDWECDVTQIYAEQNMGCGRRISSGISQAFAEVDRLIILEDDCVADDSFFDYCDGLLDRYQADERVMAVTGNNFQQGHSRTPSSYYFSKYPHCWGWATWRRAWDLFDLSIANWPTFRDTQQLQTICHSAREIQYWTRVFDQVHAGDSHSWAFPWTLSCWMNHGLTAIPDVNLVSNIGFGVGATHTQKVNGQATLPTHALGEIVHPTHVQRNYIADQFTDDHVFSGNGRRRTMQKIENAFRKLRRSA</sequence>
<protein>
    <recommendedName>
        <fullName evidence="3">GNT-I family protein</fullName>
    </recommendedName>
</protein>
<dbReference type="RefSeq" id="WP_145415913.1">
    <property type="nucleotide sequence ID" value="NZ_CP036526.1"/>
</dbReference>
<evidence type="ECO:0000313" key="1">
    <source>
        <dbReference type="EMBL" id="QDT08360.1"/>
    </source>
</evidence>
<dbReference type="InterPro" id="IPR029044">
    <property type="entry name" value="Nucleotide-diphossugar_trans"/>
</dbReference>
<accession>A0A517NMK4</accession>